<reference evidence="3 4" key="1">
    <citation type="submission" date="2020-08" db="EMBL/GenBank/DDBJ databases">
        <title>Sequencing the genomes of 1000 actinobacteria strains.</title>
        <authorList>
            <person name="Klenk H.-P."/>
        </authorList>
    </citation>
    <scope>NUCLEOTIDE SEQUENCE [LARGE SCALE GENOMIC DNA]</scope>
    <source>
        <strain evidence="3 4">DSM 45859</strain>
    </source>
</reference>
<comment type="caution">
    <text evidence="3">The sequence shown here is derived from an EMBL/GenBank/DDBJ whole genome shotgun (WGS) entry which is preliminary data.</text>
</comment>
<evidence type="ECO:0000313" key="4">
    <source>
        <dbReference type="Proteomes" id="UP000581769"/>
    </source>
</evidence>
<dbReference type="InterPro" id="IPR016181">
    <property type="entry name" value="Acyl_CoA_acyltransferase"/>
</dbReference>
<organism evidence="3 4">
    <name type="scientific">Amycolatopsis jiangsuensis</name>
    <dbReference type="NCBI Taxonomy" id="1181879"/>
    <lineage>
        <taxon>Bacteria</taxon>
        <taxon>Bacillati</taxon>
        <taxon>Actinomycetota</taxon>
        <taxon>Actinomycetes</taxon>
        <taxon>Pseudonocardiales</taxon>
        <taxon>Pseudonocardiaceae</taxon>
        <taxon>Amycolatopsis</taxon>
    </lineage>
</organism>
<dbReference type="Gene3D" id="3.40.630.30">
    <property type="match status" value="1"/>
</dbReference>
<dbReference type="CDD" id="cd04301">
    <property type="entry name" value="NAT_SF"/>
    <property type="match status" value="1"/>
</dbReference>
<dbReference type="EMBL" id="JACHMG010000001">
    <property type="protein sequence ID" value="MBB4683910.1"/>
    <property type="molecule type" value="Genomic_DNA"/>
</dbReference>
<dbReference type="SUPFAM" id="SSF55729">
    <property type="entry name" value="Acyl-CoA N-acyltransferases (Nat)"/>
    <property type="match status" value="1"/>
</dbReference>
<accession>A0A840IPQ8</accession>
<evidence type="ECO:0000256" key="1">
    <source>
        <dbReference type="SAM" id="MobiDB-lite"/>
    </source>
</evidence>
<name>A0A840IPQ8_9PSEU</name>
<dbReference type="Proteomes" id="UP000581769">
    <property type="component" value="Unassembled WGS sequence"/>
</dbReference>
<dbReference type="RefSeq" id="WP_221457602.1">
    <property type="nucleotide sequence ID" value="NZ_JACHMG010000001.1"/>
</dbReference>
<dbReference type="AlphaFoldDB" id="A0A840IPQ8"/>
<dbReference type="InterPro" id="IPR000182">
    <property type="entry name" value="GNAT_dom"/>
</dbReference>
<keyword evidence="3" id="KW-0012">Acyltransferase</keyword>
<keyword evidence="3" id="KW-0808">Transferase</keyword>
<feature type="compositionally biased region" description="Basic and acidic residues" evidence="1">
    <location>
        <begin position="164"/>
        <end position="175"/>
    </location>
</feature>
<proteinExistence type="predicted"/>
<evidence type="ECO:0000313" key="3">
    <source>
        <dbReference type="EMBL" id="MBB4683910.1"/>
    </source>
</evidence>
<keyword evidence="4" id="KW-1185">Reference proteome</keyword>
<protein>
    <submittedName>
        <fullName evidence="3">L-amino acid N-acyltransferase YncA</fullName>
    </submittedName>
</protein>
<sequence>MGAEDVGTTSIRVAVLDDADSIARVHATSWRETYGRLVADPDTNPWFDVGRRIRMWRSNLQDESFTADVAVAVDGTGVVGFAAAQATADRDAVRPEELTMLYVLARAHGSGAGQSLLDAVLADVRPRCGWRRTIRALARSTDAMASNLTAPSRRSGPSAPRYDSSAEHRSPTRPR</sequence>
<feature type="domain" description="N-acetyltransferase" evidence="2">
    <location>
        <begin position="44"/>
        <end position="132"/>
    </location>
</feature>
<dbReference type="Pfam" id="PF00583">
    <property type="entry name" value="Acetyltransf_1"/>
    <property type="match status" value="1"/>
</dbReference>
<feature type="region of interest" description="Disordered" evidence="1">
    <location>
        <begin position="145"/>
        <end position="175"/>
    </location>
</feature>
<gene>
    <name evidence="3" type="ORF">BJY18_001395</name>
</gene>
<dbReference type="GO" id="GO:0016747">
    <property type="term" value="F:acyltransferase activity, transferring groups other than amino-acyl groups"/>
    <property type="evidence" value="ECO:0007669"/>
    <property type="project" value="InterPro"/>
</dbReference>
<evidence type="ECO:0000259" key="2">
    <source>
        <dbReference type="Pfam" id="PF00583"/>
    </source>
</evidence>